<organism evidence="2 3">
    <name type="scientific">Legionella santicrucis</name>
    <dbReference type="NCBI Taxonomy" id="45074"/>
    <lineage>
        <taxon>Bacteria</taxon>
        <taxon>Pseudomonadati</taxon>
        <taxon>Pseudomonadota</taxon>
        <taxon>Gammaproteobacteria</taxon>
        <taxon>Legionellales</taxon>
        <taxon>Legionellaceae</taxon>
        <taxon>Legionella</taxon>
    </lineage>
</organism>
<dbReference type="InterPro" id="IPR023631">
    <property type="entry name" value="Amidase_dom"/>
</dbReference>
<dbReference type="PANTHER" id="PTHR42678:SF34">
    <property type="entry name" value="OS04G0183300 PROTEIN"/>
    <property type="match status" value="1"/>
</dbReference>
<gene>
    <name evidence="2" type="ORF">Lsan_1919</name>
</gene>
<dbReference type="STRING" id="45074.Lsan_1919"/>
<dbReference type="PATRIC" id="fig|45074.5.peg.2051"/>
<evidence type="ECO:0000259" key="1">
    <source>
        <dbReference type="Pfam" id="PF01425"/>
    </source>
</evidence>
<reference evidence="2 3" key="1">
    <citation type="submission" date="2015-11" db="EMBL/GenBank/DDBJ databases">
        <title>Genomic analysis of 38 Legionella species identifies large and diverse effector repertoires.</title>
        <authorList>
            <person name="Burstein D."/>
            <person name="Amaro F."/>
            <person name="Zusman T."/>
            <person name="Lifshitz Z."/>
            <person name="Cohen O."/>
            <person name="Gilbert J.A."/>
            <person name="Pupko T."/>
            <person name="Shuman H.A."/>
            <person name="Segal G."/>
        </authorList>
    </citation>
    <scope>NUCLEOTIDE SEQUENCE [LARGE SCALE GENOMIC DNA]</scope>
    <source>
        <strain evidence="2 3">SC-63-C7</strain>
    </source>
</reference>
<dbReference type="RefSeq" id="WP_083505114.1">
    <property type="nucleotide sequence ID" value="NZ_CAAAIH010000062.1"/>
</dbReference>
<proteinExistence type="predicted"/>
<sequence>MDRTIPVILLIAFFLSYVAKADNIDFTSKKTPFSLEETTITSIHTAIKNQQLTCGQLVNLYLERIKKYNLSAGEFAPINAFVEINQNVIDQARKLDRIYLNTQQLVGPLHCIPIILKDNIDTYDATTSSGSLALLGNQPNQDAFLVTQLRKAGAIILGKGGMDELAAGMFGISSRTGRIGNVYDTEKSPGGSSGGSAAAVSANFAVIGVGTDNSGSVRIPAAFNGIYGLRPSTGLISQSGIFPSGNLDGTVGPLTRTVRDLANVLDVIAKANPEDIKTVDVPREKTYAVYLNEDGLIGKRIGIVHKVGTRNVFKEMPDDISQIFKQSLLTLKKAGAIIINEVNLSEFNSDRSFNMAGMRQDVDHYLSSYPSVRKNFQDLCDSNRIRVFGEIQNCIKFFASMPIKHGSKYEAALKVFAKNRKYVEKIMKQQKIDALLMPISTVGIATYEPYEINTWLAPVSSNSGLPAIAINFGYNHNQMPIGVELIGTQFSEGKLIEMAYAYEKKSQPRIKPKMPKENKILQKLDIPAYNNLITNIGYKTYMDMLINNTGNQPKQLNAKQFRTLIDKELSNLNEAYLKN</sequence>
<comment type="caution">
    <text evidence="2">The sequence shown here is derived from an EMBL/GenBank/DDBJ whole genome shotgun (WGS) entry which is preliminary data.</text>
</comment>
<dbReference type="Pfam" id="PF01425">
    <property type="entry name" value="Amidase"/>
    <property type="match status" value="1"/>
</dbReference>
<dbReference type="SUPFAM" id="SSF75304">
    <property type="entry name" value="Amidase signature (AS) enzymes"/>
    <property type="match status" value="1"/>
</dbReference>
<dbReference type="EMBL" id="LNYU01000046">
    <property type="protein sequence ID" value="KTD60892.1"/>
    <property type="molecule type" value="Genomic_DNA"/>
</dbReference>
<dbReference type="Gene3D" id="3.90.1300.10">
    <property type="entry name" value="Amidase signature (AS) domain"/>
    <property type="match status" value="1"/>
</dbReference>
<dbReference type="PANTHER" id="PTHR42678">
    <property type="entry name" value="AMIDASE"/>
    <property type="match status" value="1"/>
</dbReference>
<evidence type="ECO:0000313" key="2">
    <source>
        <dbReference type="EMBL" id="KTD60892.1"/>
    </source>
</evidence>
<evidence type="ECO:0000313" key="3">
    <source>
        <dbReference type="Proteomes" id="UP000054703"/>
    </source>
</evidence>
<dbReference type="InterPro" id="IPR036928">
    <property type="entry name" value="AS_sf"/>
</dbReference>
<dbReference type="Proteomes" id="UP000054703">
    <property type="component" value="Unassembled WGS sequence"/>
</dbReference>
<feature type="domain" description="Amidase" evidence="1">
    <location>
        <begin position="57"/>
        <end position="495"/>
    </location>
</feature>
<protein>
    <submittedName>
        <fullName evidence="2">Amidase</fullName>
    </submittedName>
</protein>
<dbReference type="AlphaFoldDB" id="A0A0W0YVI9"/>
<accession>A0A0W0YVI9</accession>
<name>A0A0W0YVI9_9GAMM</name>
<keyword evidence="3" id="KW-1185">Reference proteome</keyword>
<dbReference type="OrthoDB" id="9811471at2"/>